<dbReference type="Gene3D" id="3.10.450.50">
    <property type="match status" value="1"/>
</dbReference>
<proteinExistence type="predicted"/>
<accession>A0ABN1IIK2</accession>
<reference evidence="3 4" key="1">
    <citation type="journal article" date="2019" name="Int. J. Syst. Evol. Microbiol.">
        <title>The Global Catalogue of Microorganisms (GCM) 10K type strain sequencing project: providing services to taxonomists for standard genome sequencing and annotation.</title>
        <authorList>
            <consortium name="The Broad Institute Genomics Platform"/>
            <consortium name="The Broad Institute Genome Sequencing Center for Infectious Disease"/>
            <person name="Wu L."/>
            <person name="Ma J."/>
        </authorList>
    </citation>
    <scope>NUCLEOTIDE SEQUENCE [LARGE SCALE GENOMIC DNA]</scope>
    <source>
        <strain evidence="3 4">JCM 15421</strain>
    </source>
</reference>
<feature type="domain" description="DUF4440" evidence="2">
    <location>
        <begin position="41"/>
        <end position="143"/>
    </location>
</feature>
<keyword evidence="4" id="KW-1185">Reference proteome</keyword>
<feature type="signal peptide" evidence="1">
    <location>
        <begin position="1"/>
        <end position="21"/>
    </location>
</feature>
<feature type="chain" id="PRO_5046962528" description="DUF4440 domain-containing protein" evidence="1">
    <location>
        <begin position="22"/>
        <end position="151"/>
    </location>
</feature>
<name>A0ABN1IIK2_9GAMM</name>
<dbReference type="Pfam" id="PF14534">
    <property type="entry name" value="DUF4440"/>
    <property type="match status" value="1"/>
</dbReference>
<evidence type="ECO:0000256" key="1">
    <source>
        <dbReference type="SAM" id="SignalP"/>
    </source>
</evidence>
<dbReference type="Proteomes" id="UP001501523">
    <property type="component" value="Unassembled WGS sequence"/>
</dbReference>
<gene>
    <name evidence="3" type="ORF">GCM10009105_19410</name>
</gene>
<comment type="caution">
    <text evidence="3">The sequence shown here is derived from an EMBL/GenBank/DDBJ whole genome shotgun (WGS) entry which is preliminary data.</text>
</comment>
<dbReference type="SUPFAM" id="SSF54427">
    <property type="entry name" value="NTF2-like"/>
    <property type="match status" value="1"/>
</dbReference>
<sequence>MAPQYLIIAASLFMASLPICAAGLDCKTQHTPNQKKDDDTIRRIEHDWLAAEYHGNAEFLDCLLAQGYAVIVSKSNAIRAKSELLAHVAQNKGKDPQIPPLQTTVVINGDFATAYSSMKTHDKNGEPSESRFVDSYFFKDGVWHAFGGVDL</sequence>
<dbReference type="InterPro" id="IPR032710">
    <property type="entry name" value="NTF2-like_dom_sf"/>
</dbReference>
<organism evidence="3 4">
    <name type="scientific">Dokdonella soli</name>
    <dbReference type="NCBI Taxonomy" id="529810"/>
    <lineage>
        <taxon>Bacteria</taxon>
        <taxon>Pseudomonadati</taxon>
        <taxon>Pseudomonadota</taxon>
        <taxon>Gammaproteobacteria</taxon>
        <taxon>Lysobacterales</taxon>
        <taxon>Rhodanobacteraceae</taxon>
        <taxon>Dokdonella</taxon>
    </lineage>
</organism>
<keyword evidence="1" id="KW-0732">Signal</keyword>
<evidence type="ECO:0000313" key="3">
    <source>
        <dbReference type="EMBL" id="GAA0714667.1"/>
    </source>
</evidence>
<dbReference type="RefSeq" id="WP_343790220.1">
    <property type="nucleotide sequence ID" value="NZ_BAAAEU010000008.1"/>
</dbReference>
<dbReference type="InterPro" id="IPR027843">
    <property type="entry name" value="DUF4440"/>
</dbReference>
<protein>
    <recommendedName>
        <fullName evidence="2">DUF4440 domain-containing protein</fullName>
    </recommendedName>
</protein>
<evidence type="ECO:0000259" key="2">
    <source>
        <dbReference type="Pfam" id="PF14534"/>
    </source>
</evidence>
<evidence type="ECO:0000313" key="4">
    <source>
        <dbReference type="Proteomes" id="UP001501523"/>
    </source>
</evidence>
<dbReference type="EMBL" id="BAAAEU010000008">
    <property type="protein sequence ID" value="GAA0714667.1"/>
    <property type="molecule type" value="Genomic_DNA"/>
</dbReference>